<protein>
    <recommendedName>
        <fullName evidence="3">Tail assembly chaperone E/41/14-like protein</fullName>
    </recommendedName>
</protein>
<dbReference type="EMBL" id="KX669658">
    <property type="protein sequence ID" value="AOT25332.1"/>
    <property type="molecule type" value="Genomic_DNA"/>
</dbReference>
<evidence type="ECO:0008006" key="3">
    <source>
        <dbReference type="Google" id="ProtNLM"/>
    </source>
</evidence>
<gene>
    <name evidence="1" type="ORF">POA1180_24</name>
</gene>
<name>A0A219VHB1_9CAUD</name>
<evidence type="ECO:0000313" key="2">
    <source>
        <dbReference type="Proteomes" id="UP000226413"/>
    </source>
</evidence>
<keyword evidence="2" id="KW-1185">Reference proteome</keyword>
<sequence length="155" mass="16838">MTKPTPKLEVKIKLDFPVPVKGEDGKDASRDTVTMRRPRTIHVKRLAVLLGADVLKGIIGDQEPSAVKIDRHNVDVAKLAVDVISALFVRETLDELTSIIASMCGEKPEFIDEIDPLDLMKFAEGFLDFFPALRSFASSSSGQTAQPASAGDLTT</sequence>
<reference evidence="1 2" key="1">
    <citation type="journal article" date="2017" name="Front. Microbiol.">
        <title>Prevalence, Host Range, and Comparative Genomic Analysis of Temperate Ochrobactrum Phages.</title>
        <authorList>
            <person name="Jackel C."/>
            <person name="Hertwig S."/>
            <person name="Scholz H.C."/>
            <person name="Nockler K."/>
            <person name="Reetz J."/>
            <person name="Hammerl J.A."/>
        </authorList>
    </citation>
    <scope>NUCLEOTIDE SEQUENCE [LARGE SCALE GENOMIC DNA]</scope>
</reference>
<accession>A0A219VHB1</accession>
<evidence type="ECO:0000313" key="1">
    <source>
        <dbReference type="EMBL" id="AOT25332.1"/>
    </source>
</evidence>
<proteinExistence type="predicted"/>
<dbReference type="Proteomes" id="UP000226413">
    <property type="component" value="Segment"/>
</dbReference>
<organism evidence="1 2">
    <name type="scientific">Ochrobactrum phage POA1180</name>
    <dbReference type="NCBI Taxonomy" id="1897640"/>
    <lineage>
        <taxon>Viruses</taxon>
        <taxon>Duplodnaviria</taxon>
        <taxon>Heunggongvirae</taxon>
        <taxon>Uroviricota</taxon>
        <taxon>Caudoviricetes</taxon>
        <taxon>Abaiavirus</taxon>
        <taxon>Abaiavirus POA1180</taxon>
    </lineage>
</organism>